<keyword evidence="2" id="KW-1185">Reference proteome</keyword>
<protein>
    <submittedName>
        <fullName evidence="1">15669_t:CDS:1</fullName>
    </submittedName>
</protein>
<proteinExistence type="predicted"/>
<sequence>MSKNFSVSFTITKIDDPDIEIKESNNSSQTRPESNGQWHEAAHPSPT</sequence>
<gene>
    <name evidence="1" type="ORF">ACOLOM_LOCUS447</name>
</gene>
<organism evidence="1 2">
    <name type="scientific">Acaulospora colombiana</name>
    <dbReference type="NCBI Taxonomy" id="27376"/>
    <lineage>
        <taxon>Eukaryota</taxon>
        <taxon>Fungi</taxon>
        <taxon>Fungi incertae sedis</taxon>
        <taxon>Mucoromycota</taxon>
        <taxon>Glomeromycotina</taxon>
        <taxon>Glomeromycetes</taxon>
        <taxon>Diversisporales</taxon>
        <taxon>Acaulosporaceae</taxon>
        <taxon>Acaulospora</taxon>
    </lineage>
</organism>
<evidence type="ECO:0000313" key="1">
    <source>
        <dbReference type="EMBL" id="CAG8444789.1"/>
    </source>
</evidence>
<comment type="caution">
    <text evidence="1">The sequence shown here is derived from an EMBL/GenBank/DDBJ whole genome shotgun (WGS) entry which is preliminary data.</text>
</comment>
<name>A0ACA9K0F4_9GLOM</name>
<evidence type="ECO:0000313" key="2">
    <source>
        <dbReference type="Proteomes" id="UP000789525"/>
    </source>
</evidence>
<dbReference type="EMBL" id="CAJVPT010000448">
    <property type="protein sequence ID" value="CAG8444789.1"/>
    <property type="molecule type" value="Genomic_DNA"/>
</dbReference>
<reference evidence="1" key="1">
    <citation type="submission" date="2021-06" db="EMBL/GenBank/DDBJ databases">
        <authorList>
            <person name="Kallberg Y."/>
            <person name="Tangrot J."/>
            <person name="Rosling A."/>
        </authorList>
    </citation>
    <scope>NUCLEOTIDE SEQUENCE</scope>
    <source>
        <strain evidence="1">CL356</strain>
    </source>
</reference>
<accession>A0ACA9K0F4</accession>
<dbReference type="Proteomes" id="UP000789525">
    <property type="component" value="Unassembled WGS sequence"/>
</dbReference>